<name>A0A165IKQ1_EXIGL</name>
<feature type="region of interest" description="Disordered" evidence="1">
    <location>
        <begin position="30"/>
        <end position="49"/>
    </location>
</feature>
<accession>A0A165IKQ1</accession>
<evidence type="ECO:0000313" key="3">
    <source>
        <dbReference type="Proteomes" id="UP000077266"/>
    </source>
</evidence>
<dbReference type="AlphaFoldDB" id="A0A165IKQ1"/>
<organism evidence="2 3">
    <name type="scientific">Exidia glandulosa HHB12029</name>
    <dbReference type="NCBI Taxonomy" id="1314781"/>
    <lineage>
        <taxon>Eukaryota</taxon>
        <taxon>Fungi</taxon>
        <taxon>Dikarya</taxon>
        <taxon>Basidiomycota</taxon>
        <taxon>Agaricomycotina</taxon>
        <taxon>Agaricomycetes</taxon>
        <taxon>Auriculariales</taxon>
        <taxon>Exidiaceae</taxon>
        <taxon>Exidia</taxon>
    </lineage>
</organism>
<reference evidence="2 3" key="1">
    <citation type="journal article" date="2016" name="Mol. Biol. Evol.">
        <title>Comparative Genomics of Early-Diverging Mushroom-Forming Fungi Provides Insights into the Origins of Lignocellulose Decay Capabilities.</title>
        <authorList>
            <person name="Nagy L.G."/>
            <person name="Riley R."/>
            <person name="Tritt A."/>
            <person name="Adam C."/>
            <person name="Daum C."/>
            <person name="Floudas D."/>
            <person name="Sun H."/>
            <person name="Yadav J.S."/>
            <person name="Pangilinan J."/>
            <person name="Larsson K.H."/>
            <person name="Matsuura K."/>
            <person name="Barry K."/>
            <person name="Labutti K."/>
            <person name="Kuo R."/>
            <person name="Ohm R.A."/>
            <person name="Bhattacharya S.S."/>
            <person name="Shirouzu T."/>
            <person name="Yoshinaga Y."/>
            <person name="Martin F.M."/>
            <person name="Grigoriev I.V."/>
            <person name="Hibbett D.S."/>
        </authorList>
    </citation>
    <scope>NUCLEOTIDE SEQUENCE [LARGE SCALE GENOMIC DNA]</scope>
    <source>
        <strain evidence="2 3">HHB12029</strain>
    </source>
</reference>
<sequence length="225" mass="25294">MSTWYTSERKAPSPSTFVLAWPTLVKTRARPPDLLGPTASTEREEERVHHRAQNVQLADSVKAMKNISTLDMRTSIAFTSLPSNLRRQARSTLHPDATPRRVDSKAKKNVFIVHQKGRFKARHLALWTSTSSSTPSTAGIITKKNVVVAAEVRHDSHPLKLCDVKPDPTREMQSMTRTPPIKRLKKALDAQFGVNGRPALTNEELSPRLWHVSDSTRPARQVVQR</sequence>
<protein>
    <submittedName>
        <fullName evidence="2">Uncharacterized protein</fullName>
    </submittedName>
</protein>
<dbReference type="EMBL" id="KV425988">
    <property type="protein sequence ID" value="KZV93534.1"/>
    <property type="molecule type" value="Genomic_DNA"/>
</dbReference>
<proteinExistence type="predicted"/>
<gene>
    <name evidence="2" type="ORF">EXIGLDRAFT_767943</name>
</gene>
<dbReference type="InParanoid" id="A0A165IKQ1"/>
<dbReference type="Proteomes" id="UP000077266">
    <property type="component" value="Unassembled WGS sequence"/>
</dbReference>
<evidence type="ECO:0000313" key="2">
    <source>
        <dbReference type="EMBL" id="KZV93534.1"/>
    </source>
</evidence>
<keyword evidence="3" id="KW-1185">Reference proteome</keyword>
<evidence type="ECO:0000256" key="1">
    <source>
        <dbReference type="SAM" id="MobiDB-lite"/>
    </source>
</evidence>